<dbReference type="InterPro" id="IPR051016">
    <property type="entry name" value="Diverse_Substrate_AcTransf"/>
</dbReference>
<evidence type="ECO:0000313" key="6">
    <source>
        <dbReference type="Proteomes" id="UP000541033"/>
    </source>
</evidence>
<keyword evidence="2 5" id="KW-0808">Transferase</keyword>
<dbReference type="PANTHER" id="PTHR10545:SF29">
    <property type="entry name" value="GH14572P-RELATED"/>
    <property type="match status" value="1"/>
</dbReference>
<evidence type="ECO:0000256" key="2">
    <source>
        <dbReference type="ARBA" id="ARBA00022679"/>
    </source>
</evidence>
<dbReference type="Proteomes" id="UP000541033">
    <property type="component" value="Unassembled WGS sequence"/>
</dbReference>
<protein>
    <submittedName>
        <fullName evidence="5">GNAT superfamily N-acetyltransferase</fullName>
    </submittedName>
</protein>
<dbReference type="InterPro" id="IPR000182">
    <property type="entry name" value="GNAT_dom"/>
</dbReference>
<reference evidence="5 6" key="1">
    <citation type="submission" date="2020-02" db="EMBL/GenBank/DDBJ databases">
        <title>Sequencing the genomes of 1000 actinobacteria strains.</title>
        <authorList>
            <person name="Klenk H.-P."/>
        </authorList>
    </citation>
    <scope>NUCLEOTIDE SEQUENCE [LARGE SCALE GENOMIC DNA]</scope>
    <source>
        <strain evidence="5 6">DSM 27960</strain>
    </source>
</reference>
<keyword evidence="3" id="KW-0012">Acyltransferase</keyword>
<organism evidence="5 6">
    <name type="scientific">Lysinibacter cavernae</name>
    <dbReference type="NCBI Taxonomy" id="1640652"/>
    <lineage>
        <taxon>Bacteria</taxon>
        <taxon>Bacillati</taxon>
        <taxon>Actinomycetota</taxon>
        <taxon>Actinomycetes</taxon>
        <taxon>Micrococcales</taxon>
        <taxon>Microbacteriaceae</taxon>
        <taxon>Lysinibacter</taxon>
    </lineage>
</organism>
<comment type="similarity">
    <text evidence="1">Belongs to the acetyltransferase family.</text>
</comment>
<dbReference type="CDD" id="cd04301">
    <property type="entry name" value="NAT_SF"/>
    <property type="match status" value="1"/>
</dbReference>
<dbReference type="PANTHER" id="PTHR10545">
    <property type="entry name" value="DIAMINE N-ACETYLTRANSFERASE"/>
    <property type="match status" value="1"/>
</dbReference>
<dbReference type="InterPro" id="IPR016181">
    <property type="entry name" value="Acyl_CoA_acyltransferase"/>
</dbReference>
<name>A0A7X5QYM8_9MICO</name>
<gene>
    <name evidence="5" type="ORF">FHX76_000281</name>
</gene>
<proteinExistence type="inferred from homology"/>
<accession>A0A7X5QYM8</accession>
<dbReference type="FunFam" id="3.40.630.30:FF:000064">
    <property type="entry name" value="GNAT family acetyltransferase"/>
    <property type="match status" value="1"/>
</dbReference>
<dbReference type="Pfam" id="PF00583">
    <property type="entry name" value="Acetyltransf_1"/>
    <property type="match status" value="1"/>
</dbReference>
<dbReference type="PROSITE" id="PS51186">
    <property type="entry name" value="GNAT"/>
    <property type="match status" value="1"/>
</dbReference>
<dbReference type="SUPFAM" id="SSF55729">
    <property type="entry name" value="Acyl-CoA N-acyltransferases (Nat)"/>
    <property type="match status" value="1"/>
</dbReference>
<dbReference type="GO" id="GO:0008080">
    <property type="term" value="F:N-acetyltransferase activity"/>
    <property type="evidence" value="ECO:0007669"/>
    <property type="project" value="TreeGrafter"/>
</dbReference>
<dbReference type="Gene3D" id="3.40.630.30">
    <property type="match status" value="1"/>
</dbReference>
<evidence type="ECO:0000259" key="4">
    <source>
        <dbReference type="PROSITE" id="PS51186"/>
    </source>
</evidence>
<evidence type="ECO:0000256" key="1">
    <source>
        <dbReference type="ARBA" id="ARBA00008694"/>
    </source>
</evidence>
<evidence type="ECO:0000256" key="3">
    <source>
        <dbReference type="ARBA" id="ARBA00023315"/>
    </source>
</evidence>
<keyword evidence="6" id="KW-1185">Reference proteome</keyword>
<comment type="caution">
    <text evidence="5">The sequence shown here is derived from an EMBL/GenBank/DDBJ whole genome shotgun (WGS) entry which is preliminary data.</text>
</comment>
<sequence length="175" mass="19154">MHNLTAETLPDGAVLRTARPEDVPGILHCIQELAVYEKEPDAVENTSFLLTDVLFGEAPSVYAHVVERDGTIVGIAVWFRNYSTWTGTHGIYLEDLFVLPEHRGAGYGKILLRSLATLCAANGYRRLEWSVLDWNEPSIAFYRSVGAVPMDGWSVFRLDGDALGTFGAATASPPA</sequence>
<dbReference type="EMBL" id="JAAMOX010000001">
    <property type="protein sequence ID" value="NIH52413.1"/>
    <property type="molecule type" value="Genomic_DNA"/>
</dbReference>
<evidence type="ECO:0000313" key="5">
    <source>
        <dbReference type="EMBL" id="NIH52413.1"/>
    </source>
</evidence>
<dbReference type="AlphaFoldDB" id="A0A7X5QYM8"/>
<dbReference type="RefSeq" id="WP_167146925.1">
    <property type="nucleotide sequence ID" value="NZ_JAAMOX010000001.1"/>
</dbReference>
<feature type="domain" description="N-acetyltransferase" evidence="4">
    <location>
        <begin position="13"/>
        <end position="175"/>
    </location>
</feature>